<dbReference type="PANTHER" id="PTHR36316">
    <property type="entry name" value="OS06G0213900 PROTEIN"/>
    <property type="match status" value="1"/>
</dbReference>
<comment type="caution">
    <text evidence="2">The sequence shown here is derived from an EMBL/GenBank/DDBJ whole genome shotgun (WGS) entry which is preliminary data.</text>
</comment>
<evidence type="ECO:0000313" key="3">
    <source>
        <dbReference type="Proteomes" id="UP000623129"/>
    </source>
</evidence>
<accession>A0A833V293</accession>
<keyword evidence="1" id="KW-0175">Coiled coil</keyword>
<proteinExistence type="predicted"/>
<organism evidence="2 3">
    <name type="scientific">Carex littledalei</name>
    <dbReference type="NCBI Taxonomy" id="544730"/>
    <lineage>
        <taxon>Eukaryota</taxon>
        <taxon>Viridiplantae</taxon>
        <taxon>Streptophyta</taxon>
        <taxon>Embryophyta</taxon>
        <taxon>Tracheophyta</taxon>
        <taxon>Spermatophyta</taxon>
        <taxon>Magnoliopsida</taxon>
        <taxon>Liliopsida</taxon>
        <taxon>Poales</taxon>
        <taxon>Cyperaceae</taxon>
        <taxon>Cyperoideae</taxon>
        <taxon>Cariceae</taxon>
        <taxon>Carex</taxon>
        <taxon>Carex subgen. Euthyceras</taxon>
    </lineage>
</organism>
<evidence type="ECO:0000256" key="1">
    <source>
        <dbReference type="SAM" id="Coils"/>
    </source>
</evidence>
<name>A0A833V293_9POAL</name>
<sequence>MAATPPPPSGGYASSYVRAKPPGLMAIAMKRKDSFIQLFIMTGILMLSARSLSQKHRIDDLSQDNAELRQERDALAHRMSHLKSELRREAELDRSGALTSHLTRLFGES</sequence>
<keyword evidence="3" id="KW-1185">Reference proteome</keyword>
<dbReference type="AlphaFoldDB" id="A0A833V293"/>
<protein>
    <submittedName>
        <fullName evidence="2">Uncharacterized protein</fullName>
    </submittedName>
</protein>
<dbReference type="OrthoDB" id="1873983at2759"/>
<reference evidence="2" key="1">
    <citation type="submission" date="2020-01" db="EMBL/GenBank/DDBJ databases">
        <title>Genome sequence of Kobresia littledalei, the first chromosome-level genome in the family Cyperaceae.</title>
        <authorList>
            <person name="Qu G."/>
        </authorList>
    </citation>
    <scope>NUCLEOTIDE SEQUENCE</scope>
    <source>
        <strain evidence="2">C.B.Clarke</strain>
        <tissue evidence="2">Leaf</tissue>
    </source>
</reference>
<gene>
    <name evidence="2" type="ORF">FCM35_KLT14816</name>
</gene>
<dbReference type="EMBL" id="SWLB01000028">
    <property type="protein sequence ID" value="KAF3320682.1"/>
    <property type="molecule type" value="Genomic_DNA"/>
</dbReference>
<dbReference type="Proteomes" id="UP000623129">
    <property type="component" value="Unassembled WGS sequence"/>
</dbReference>
<evidence type="ECO:0000313" key="2">
    <source>
        <dbReference type="EMBL" id="KAF3320682.1"/>
    </source>
</evidence>
<dbReference type="PANTHER" id="PTHR36316:SF1">
    <property type="entry name" value="OS06G0213900 PROTEIN"/>
    <property type="match status" value="1"/>
</dbReference>
<feature type="coiled-coil region" evidence="1">
    <location>
        <begin position="51"/>
        <end position="85"/>
    </location>
</feature>